<reference evidence="4" key="1">
    <citation type="journal article" date="2013" name="Science">
        <title>Comparative analysis of bat genomes provides insight into the evolution of flight and immunity.</title>
        <authorList>
            <person name="Zhang G."/>
            <person name="Cowled C."/>
            <person name="Shi Z."/>
            <person name="Huang Z."/>
            <person name="Bishop-Lilly K.A."/>
            <person name="Fang X."/>
            <person name="Wynne J.W."/>
            <person name="Xiong Z."/>
            <person name="Baker M.L."/>
            <person name="Zhao W."/>
            <person name="Tachedjian M."/>
            <person name="Zhu Y."/>
            <person name="Zhou P."/>
            <person name="Jiang X."/>
            <person name="Ng J."/>
            <person name="Yang L."/>
            <person name="Wu L."/>
            <person name="Xiao J."/>
            <person name="Feng Y."/>
            <person name="Chen Y."/>
            <person name="Sun X."/>
            <person name="Zhang Y."/>
            <person name="Marsh G.A."/>
            <person name="Crameri G."/>
            <person name="Broder C.C."/>
            <person name="Frey K.G."/>
            <person name="Wang L.F."/>
            <person name="Wang J."/>
        </authorList>
    </citation>
    <scope>NUCLEOTIDE SEQUENCE [LARGE SCALE GENOMIC DNA]</scope>
</reference>
<accession>L5MBI4</accession>
<dbReference type="PANTHER" id="PTHR31921">
    <property type="entry name" value="PROTEIN DPCD"/>
    <property type="match status" value="1"/>
</dbReference>
<dbReference type="Proteomes" id="UP000010556">
    <property type="component" value="Unassembled WGS sequence"/>
</dbReference>
<name>L5MBI4_MYODS</name>
<dbReference type="AlphaFoldDB" id="L5MBI4"/>
<proteinExistence type="inferred from homology"/>
<gene>
    <name evidence="3" type="ORF">MDA_GLEAN10023377</name>
</gene>
<dbReference type="Pfam" id="PF14913">
    <property type="entry name" value="DPCD"/>
    <property type="match status" value="1"/>
</dbReference>
<dbReference type="EMBL" id="KB102330">
    <property type="protein sequence ID" value="ELK35630.1"/>
    <property type="molecule type" value="Genomic_DNA"/>
</dbReference>
<dbReference type="PANTHER" id="PTHR31921:SF1">
    <property type="entry name" value="PROTEIN DPCD"/>
    <property type="match status" value="1"/>
</dbReference>
<evidence type="ECO:0000256" key="1">
    <source>
        <dbReference type="ARBA" id="ARBA00010597"/>
    </source>
</evidence>
<evidence type="ECO:0000313" key="4">
    <source>
        <dbReference type="Proteomes" id="UP000010556"/>
    </source>
</evidence>
<organism evidence="3 4">
    <name type="scientific">Myotis davidii</name>
    <name type="common">David's myotis</name>
    <dbReference type="NCBI Taxonomy" id="225400"/>
    <lineage>
        <taxon>Eukaryota</taxon>
        <taxon>Metazoa</taxon>
        <taxon>Chordata</taxon>
        <taxon>Craniata</taxon>
        <taxon>Vertebrata</taxon>
        <taxon>Euteleostomi</taxon>
        <taxon>Mammalia</taxon>
        <taxon>Eutheria</taxon>
        <taxon>Laurasiatheria</taxon>
        <taxon>Chiroptera</taxon>
        <taxon>Yangochiroptera</taxon>
        <taxon>Vespertilionidae</taxon>
        <taxon>Myotis</taxon>
    </lineage>
</organism>
<dbReference type="InterPro" id="IPR026224">
    <property type="entry name" value="DPCD"/>
</dbReference>
<evidence type="ECO:0000313" key="3">
    <source>
        <dbReference type="EMBL" id="ELK35630.1"/>
    </source>
</evidence>
<evidence type="ECO:0000256" key="2">
    <source>
        <dbReference type="ARBA" id="ARBA00020330"/>
    </source>
</evidence>
<dbReference type="eggNOG" id="ENOG502QUNA">
    <property type="taxonomic scope" value="Eukaryota"/>
</dbReference>
<keyword evidence="4" id="KW-1185">Reference proteome</keyword>
<comment type="similarity">
    <text evidence="1">Belongs to the DPCD family.</text>
</comment>
<sequence length="288" mass="33025">MAVTGWLESLRAAEKTALLQDGRRKVHYLFPDGKEMAEEYDEKTSELLVRKWRVKSALGALGQWQIEVGEPAPHGAGNLGPELIKESNANPIFMRKDTKTCFQWRIRNLPYPKDVYSVCVDQTERRVVVRTTNKKKWRVKSALGALGQWQIEVGEPAPHGAGNLGPELIKESNANPIFMRKDTKTCFQWRIRNLPYPKDVYSVCVDQTERRVVVRTTNKKYYKKFSITDLDRYQLPLDDSLLSFAYANCTLIISYQKPKEVLVAESELQKELKKVKMAHSSDGDCKTQ</sequence>
<dbReference type="PRINTS" id="PR02065">
    <property type="entry name" value="PROTEINDPCD"/>
</dbReference>
<protein>
    <recommendedName>
        <fullName evidence="2">Protein DPCD</fullName>
    </recommendedName>
</protein>